<evidence type="ECO:0000256" key="2">
    <source>
        <dbReference type="ARBA" id="ARBA00023015"/>
    </source>
</evidence>
<dbReference type="InterPro" id="IPR039425">
    <property type="entry name" value="RNA_pol_sigma-70-like"/>
</dbReference>
<keyword evidence="8" id="KW-1185">Reference proteome</keyword>
<feature type="domain" description="RNA polymerase sigma-70 region 2" evidence="5">
    <location>
        <begin position="24"/>
        <end position="88"/>
    </location>
</feature>
<dbReference type="InterPro" id="IPR007627">
    <property type="entry name" value="RNA_pol_sigma70_r2"/>
</dbReference>
<dbReference type="RefSeq" id="WP_380897082.1">
    <property type="nucleotide sequence ID" value="NZ_JBHTKY010000018.1"/>
</dbReference>
<dbReference type="Proteomes" id="UP001597205">
    <property type="component" value="Unassembled WGS sequence"/>
</dbReference>
<dbReference type="PANTHER" id="PTHR43133:SF46">
    <property type="entry name" value="RNA POLYMERASE SIGMA-70 FACTOR ECF SUBFAMILY"/>
    <property type="match status" value="1"/>
</dbReference>
<dbReference type="NCBIfam" id="TIGR02937">
    <property type="entry name" value="sigma70-ECF"/>
    <property type="match status" value="1"/>
</dbReference>
<evidence type="ECO:0000259" key="6">
    <source>
        <dbReference type="Pfam" id="PF08281"/>
    </source>
</evidence>
<organism evidence="7 8">
    <name type="scientific">Sphingobacterium daejeonense</name>
    <dbReference type="NCBI Taxonomy" id="371142"/>
    <lineage>
        <taxon>Bacteria</taxon>
        <taxon>Pseudomonadati</taxon>
        <taxon>Bacteroidota</taxon>
        <taxon>Sphingobacteriia</taxon>
        <taxon>Sphingobacteriales</taxon>
        <taxon>Sphingobacteriaceae</taxon>
        <taxon>Sphingobacterium</taxon>
    </lineage>
</organism>
<comment type="similarity">
    <text evidence="1">Belongs to the sigma-70 factor family. ECF subfamily.</text>
</comment>
<gene>
    <name evidence="7" type="ORF">ACFQ2C_12505</name>
</gene>
<dbReference type="PANTHER" id="PTHR43133">
    <property type="entry name" value="RNA POLYMERASE ECF-TYPE SIGMA FACTO"/>
    <property type="match status" value="1"/>
</dbReference>
<accession>A0ABW3RNA5</accession>
<protein>
    <submittedName>
        <fullName evidence="7">RNA polymerase sigma factor</fullName>
    </submittedName>
</protein>
<dbReference type="Pfam" id="PF04542">
    <property type="entry name" value="Sigma70_r2"/>
    <property type="match status" value="1"/>
</dbReference>
<dbReference type="EMBL" id="JBHTKY010000018">
    <property type="protein sequence ID" value="MFD1166427.1"/>
    <property type="molecule type" value="Genomic_DNA"/>
</dbReference>
<evidence type="ECO:0000313" key="8">
    <source>
        <dbReference type="Proteomes" id="UP001597205"/>
    </source>
</evidence>
<keyword evidence="4" id="KW-0804">Transcription</keyword>
<dbReference type="InterPro" id="IPR014284">
    <property type="entry name" value="RNA_pol_sigma-70_dom"/>
</dbReference>
<dbReference type="InterPro" id="IPR013325">
    <property type="entry name" value="RNA_pol_sigma_r2"/>
</dbReference>
<evidence type="ECO:0000313" key="7">
    <source>
        <dbReference type="EMBL" id="MFD1166427.1"/>
    </source>
</evidence>
<evidence type="ECO:0000256" key="3">
    <source>
        <dbReference type="ARBA" id="ARBA00023082"/>
    </source>
</evidence>
<dbReference type="InterPro" id="IPR013249">
    <property type="entry name" value="RNA_pol_sigma70_r4_t2"/>
</dbReference>
<evidence type="ECO:0000256" key="4">
    <source>
        <dbReference type="ARBA" id="ARBA00023163"/>
    </source>
</evidence>
<keyword evidence="2" id="KW-0805">Transcription regulation</keyword>
<dbReference type="InterPro" id="IPR036388">
    <property type="entry name" value="WH-like_DNA-bd_sf"/>
</dbReference>
<name>A0ABW3RNA5_9SPHI</name>
<dbReference type="Gene3D" id="1.10.1740.10">
    <property type="match status" value="1"/>
</dbReference>
<sequence length="195" mass="22735">MIDFDREVISLQEGKESALCFFMDQYSHALHFYAYKIIKNQDIAREMVSDAFVKLWEKKENFQASESIKSFLYLVVRNLCLDHLKSSRVRFQHNEELLSDLESNDENILNKIIYTELIELIVIEIEKLPKQQGQIFQLSVLEGKNTEEICAELGTTSSNVYFSRSKAIATLKKVFKHKNISYYQFGLLLSFISTP</sequence>
<evidence type="ECO:0000259" key="5">
    <source>
        <dbReference type="Pfam" id="PF04542"/>
    </source>
</evidence>
<comment type="caution">
    <text evidence="7">The sequence shown here is derived from an EMBL/GenBank/DDBJ whole genome shotgun (WGS) entry which is preliminary data.</text>
</comment>
<feature type="domain" description="RNA polymerase sigma factor 70 region 4 type 2" evidence="6">
    <location>
        <begin position="125"/>
        <end position="170"/>
    </location>
</feature>
<dbReference type="Gene3D" id="1.10.10.10">
    <property type="entry name" value="Winged helix-like DNA-binding domain superfamily/Winged helix DNA-binding domain"/>
    <property type="match status" value="1"/>
</dbReference>
<proteinExistence type="inferred from homology"/>
<keyword evidence="3" id="KW-0731">Sigma factor</keyword>
<evidence type="ECO:0000256" key="1">
    <source>
        <dbReference type="ARBA" id="ARBA00010641"/>
    </source>
</evidence>
<dbReference type="InterPro" id="IPR013324">
    <property type="entry name" value="RNA_pol_sigma_r3/r4-like"/>
</dbReference>
<reference evidence="8" key="1">
    <citation type="journal article" date="2019" name="Int. J. Syst. Evol. Microbiol.">
        <title>The Global Catalogue of Microorganisms (GCM) 10K type strain sequencing project: providing services to taxonomists for standard genome sequencing and annotation.</title>
        <authorList>
            <consortium name="The Broad Institute Genomics Platform"/>
            <consortium name="The Broad Institute Genome Sequencing Center for Infectious Disease"/>
            <person name="Wu L."/>
            <person name="Ma J."/>
        </authorList>
    </citation>
    <scope>NUCLEOTIDE SEQUENCE [LARGE SCALE GENOMIC DNA]</scope>
    <source>
        <strain evidence="8">CCUG 52468</strain>
    </source>
</reference>
<dbReference type="Pfam" id="PF08281">
    <property type="entry name" value="Sigma70_r4_2"/>
    <property type="match status" value="1"/>
</dbReference>
<dbReference type="SUPFAM" id="SSF88659">
    <property type="entry name" value="Sigma3 and sigma4 domains of RNA polymerase sigma factors"/>
    <property type="match status" value="1"/>
</dbReference>
<dbReference type="SUPFAM" id="SSF88946">
    <property type="entry name" value="Sigma2 domain of RNA polymerase sigma factors"/>
    <property type="match status" value="1"/>
</dbReference>